<dbReference type="InterPro" id="IPR005646">
    <property type="entry name" value="FapA"/>
</dbReference>
<dbReference type="InterPro" id="IPR046866">
    <property type="entry name" value="FapA_N"/>
</dbReference>
<name>R1CSP9_9FIRM</name>
<accession>R1CSP9</accession>
<feature type="coiled-coil region" evidence="1">
    <location>
        <begin position="469"/>
        <end position="551"/>
    </location>
</feature>
<dbReference type="PANTHER" id="PTHR38032:SF1">
    <property type="entry name" value="RNA-BINDING PROTEIN KHPB N-TERMINAL DOMAIN-CONTAINING PROTEIN"/>
    <property type="match status" value="1"/>
</dbReference>
<dbReference type="Pfam" id="PF03961">
    <property type="entry name" value="FapA"/>
    <property type="match status" value="1"/>
</dbReference>
<dbReference type="EMBL" id="ARZA01000250">
    <property type="protein sequence ID" value="EOC99733.1"/>
    <property type="molecule type" value="Genomic_DNA"/>
</dbReference>
<dbReference type="Proteomes" id="UP000013378">
    <property type="component" value="Unassembled WGS sequence"/>
</dbReference>
<dbReference type="InterPro" id="IPR038247">
    <property type="entry name" value="Jag_N_dom_sf"/>
</dbReference>
<dbReference type="eggNOG" id="COG1315">
    <property type="taxonomic scope" value="Bacteria"/>
</dbReference>
<reference evidence="3 4" key="1">
    <citation type="journal article" date="2015" name="Geomicrobiol. J.">
        <title>Caldisalinibacter kiritimatiensis gen. nov., sp. nov., a moderately thermohalophilic thiosulfate-reducing bacterium from a hypersaline microbial mat.</title>
        <authorList>
            <person name="Ben Hania W."/>
            <person name="Joseph M."/>
            <person name="Fiebig A."/>
            <person name="Bunk B."/>
            <person name="Klenk H.-P."/>
            <person name="Fardeau M.-L."/>
            <person name="Spring S."/>
        </authorList>
    </citation>
    <scope>NUCLEOTIDE SEQUENCE [LARGE SCALE GENOMIC DNA]</scope>
    <source>
        <strain evidence="3 4">L21-TH-D2</strain>
    </source>
</reference>
<dbReference type="RefSeq" id="WP_006316273.1">
    <property type="nucleotide sequence ID" value="NZ_ARZA01000250.1"/>
</dbReference>
<dbReference type="InterPro" id="IPR046865">
    <property type="entry name" value="FapA_b_solenoid"/>
</dbReference>
<dbReference type="OrthoDB" id="9816426at2"/>
<comment type="caution">
    <text evidence="3">The sequence shown here is derived from an EMBL/GenBank/DDBJ whole genome shotgun (WGS) entry which is preliminary data.</text>
</comment>
<evidence type="ECO:0000313" key="3">
    <source>
        <dbReference type="EMBL" id="EOC99733.1"/>
    </source>
</evidence>
<dbReference type="PANTHER" id="PTHR38032">
    <property type="entry name" value="POLYMERASE-RELATED"/>
    <property type="match status" value="1"/>
</dbReference>
<dbReference type="Gene3D" id="3.30.30.80">
    <property type="entry name" value="probable RNA-binding protein from clostridium symbiosum atcc 14940"/>
    <property type="match status" value="1"/>
</dbReference>
<gene>
    <name evidence="3" type="ORF">L21TH_2263</name>
</gene>
<dbReference type="STRING" id="1304284.L21TH_2263"/>
<proteinExistence type="predicted"/>
<keyword evidence="4" id="KW-1185">Reference proteome</keyword>
<evidence type="ECO:0000313" key="4">
    <source>
        <dbReference type="Proteomes" id="UP000013378"/>
    </source>
</evidence>
<evidence type="ECO:0000259" key="2">
    <source>
        <dbReference type="Pfam" id="PF20250"/>
    </source>
</evidence>
<sequence length="594" mass="66545">MTQQFIELEGKYLDNLIQEGLKKLNKGRDEVDIQIEEKKSIFRITNKYKVRIAVKDKGELDEIGNNKIGTNTYYYIDYREDGVYLTVNYNDVLNKVTIEEIRRRLNRKGVKDYDIELVTKAVEKGNGEPIKIAPFQEENMIDAELKVIISEDKMKGYCVLIPPDGGKDLTYDKAIELVKDKIKYGINESILRKLIDNKEYNKKVVIARGVQPVNGKDGYIKYKFDTNKKINLNVLEDGSVDFRNLNLINNVSKGDILAELVLATKGSSGITVTGEKIPQKPGKDQMVKYGKNVVPSDDSKKLISLVDGQAYLDGNKVVVNEIYEVKGDVDNSTGNVSFNGVVKVRGNVKTGFKITSKDNVEIEGVVEGAEISSEKDIILKKGIHGHNKGKLCANGKVIAKYIENSKVESDDDVCSEVIMHSDIKSCGIIKATLGKGLIVGGVCRAEKEIHANIIGSAMETKTVLEVGVNPKLKRRYEDSKNQLDELKNQIDKLTKTINLLKRLSKSGGLTKEKKELLIKSLNAHKILSNKIKLIKKNIEDLEMQIELLSKGKIVVKNIIYPGVKVIIGNSVMFIKDELKKCIIYNENNEIKISY</sequence>
<evidence type="ECO:0000256" key="1">
    <source>
        <dbReference type="SAM" id="Coils"/>
    </source>
</evidence>
<dbReference type="AlphaFoldDB" id="R1CSP9"/>
<feature type="domain" description="Flagellar Assembly Protein A N-terminal region" evidence="2">
    <location>
        <begin position="146"/>
        <end position="313"/>
    </location>
</feature>
<organism evidence="3 4">
    <name type="scientific">Caldisalinibacter kiritimatiensis</name>
    <dbReference type="NCBI Taxonomy" id="1304284"/>
    <lineage>
        <taxon>Bacteria</taxon>
        <taxon>Bacillati</taxon>
        <taxon>Bacillota</taxon>
        <taxon>Tissierellia</taxon>
        <taxon>Tissierellales</taxon>
        <taxon>Thermohalobacteraceae</taxon>
        <taxon>Caldisalinibacter</taxon>
    </lineage>
</organism>
<keyword evidence="1" id="KW-0175">Coiled coil</keyword>
<dbReference type="Pfam" id="PF20250">
    <property type="entry name" value="FapA_N"/>
    <property type="match status" value="1"/>
</dbReference>
<dbReference type="PATRIC" id="fig|1304284.3.peg.2214"/>
<protein>
    <recommendedName>
        <fullName evidence="2">Flagellar Assembly Protein A N-terminal region domain-containing protein</fullName>
    </recommendedName>
</protein>